<dbReference type="STRING" id="335541.Swol_1840"/>
<dbReference type="KEGG" id="swo:Swol_1840"/>
<accession>Q0AVW6</accession>
<dbReference type="eggNOG" id="COG0840">
    <property type="taxonomic scope" value="Bacteria"/>
</dbReference>
<organism evidence="4 5">
    <name type="scientific">Syntrophomonas wolfei subsp. wolfei (strain DSM 2245B / Goettingen)</name>
    <dbReference type="NCBI Taxonomy" id="335541"/>
    <lineage>
        <taxon>Bacteria</taxon>
        <taxon>Bacillati</taxon>
        <taxon>Bacillota</taxon>
        <taxon>Clostridia</taxon>
        <taxon>Eubacteriales</taxon>
        <taxon>Syntrophomonadaceae</taxon>
        <taxon>Syntrophomonas</taxon>
    </lineage>
</organism>
<dbReference type="GO" id="GO:0007165">
    <property type="term" value="P:signal transduction"/>
    <property type="evidence" value="ECO:0007669"/>
    <property type="project" value="UniProtKB-KW"/>
</dbReference>
<dbReference type="EMBL" id="CP000448">
    <property type="protein sequence ID" value="ABI69138.1"/>
    <property type="molecule type" value="Genomic_DNA"/>
</dbReference>
<protein>
    <submittedName>
        <fullName evidence="4">Putative methyl-accepting chemotaxis sensory transducer</fullName>
    </submittedName>
</protein>
<keyword evidence="1 2" id="KW-0807">Transducer</keyword>
<dbReference type="Gene3D" id="1.10.287.950">
    <property type="entry name" value="Methyl-accepting chemotaxis protein"/>
    <property type="match status" value="1"/>
</dbReference>
<evidence type="ECO:0000256" key="1">
    <source>
        <dbReference type="ARBA" id="ARBA00023224"/>
    </source>
</evidence>
<dbReference type="PANTHER" id="PTHR32089:SF112">
    <property type="entry name" value="LYSOZYME-LIKE PROTEIN-RELATED"/>
    <property type="match status" value="1"/>
</dbReference>
<dbReference type="SUPFAM" id="SSF58104">
    <property type="entry name" value="Methyl-accepting chemotaxis protein (MCP) signaling domain"/>
    <property type="match status" value="1"/>
</dbReference>
<gene>
    <name evidence="4" type="ordered locus">Swol_1840</name>
</gene>
<evidence type="ECO:0000256" key="2">
    <source>
        <dbReference type="PROSITE-ProRule" id="PRU00284"/>
    </source>
</evidence>
<keyword evidence="5" id="KW-1185">Reference proteome</keyword>
<proteinExistence type="predicted"/>
<sequence length="415" mass="45456">MALAMKPASTLLMDSHMANMMMTFVEGHERILKKARSKKEAFRTSAPFLTPTYGKDGVIYFTTNTERYDFVENHNMDIAGIRVGEPLVKNGVVQRCIQTRQAISETVNEKIYGISLNLWAAPIFEDDDEHNAVVGTYGVFAPRLHPVVKAFDIFAPIIIDSQPEGAWVGASDTEKVLCRMGSEKFDTNVVVGLPISEVKTAMQTMQAQKRVQVDINTRKLGNIRMISIPLFDEESGELVGTFGITTPRNLASNLQNAADKLRSHTDDMARVMQQIASSAGEINITESKLADIIKSIQENLENIVRVLSFTKDVANQTKMLGMNAAIEAARAGDLGKGFGVVAGEIRKLSDQSKQTADEIGQLTRAIEIRIKDAVEASQGTVMQSQEQAAATQEVTATVMEMSEVAEKLAILAKSL</sequence>
<evidence type="ECO:0000313" key="4">
    <source>
        <dbReference type="EMBL" id="ABI69138.1"/>
    </source>
</evidence>
<evidence type="ECO:0000259" key="3">
    <source>
        <dbReference type="PROSITE" id="PS50111"/>
    </source>
</evidence>
<reference evidence="5" key="1">
    <citation type="journal article" date="2010" name="Environ. Microbiol.">
        <title>The genome of Syntrophomonas wolfei: new insights into syntrophic metabolism and biohydrogen production.</title>
        <authorList>
            <person name="Sieber J.R."/>
            <person name="Sims D.R."/>
            <person name="Han C."/>
            <person name="Kim E."/>
            <person name="Lykidis A."/>
            <person name="Lapidus A.L."/>
            <person name="McDonnald E."/>
            <person name="Rohlin L."/>
            <person name="Culley D.E."/>
            <person name="Gunsalus R."/>
            <person name="McInerney M.J."/>
        </authorList>
    </citation>
    <scope>NUCLEOTIDE SEQUENCE [LARGE SCALE GENOMIC DNA]</scope>
    <source>
        <strain evidence="5">DSM 2245B / Goettingen</strain>
    </source>
</reference>
<dbReference type="Pfam" id="PF00015">
    <property type="entry name" value="MCPsignal"/>
    <property type="match status" value="1"/>
</dbReference>
<dbReference type="PROSITE" id="PS50111">
    <property type="entry name" value="CHEMOTAXIS_TRANSDUC_2"/>
    <property type="match status" value="1"/>
</dbReference>
<dbReference type="SMART" id="SM00283">
    <property type="entry name" value="MA"/>
    <property type="match status" value="1"/>
</dbReference>
<dbReference type="AlphaFoldDB" id="Q0AVW6"/>
<name>Q0AVW6_SYNWW</name>
<dbReference type="GO" id="GO:0016020">
    <property type="term" value="C:membrane"/>
    <property type="evidence" value="ECO:0007669"/>
    <property type="project" value="InterPro"/>
</dbReference>
<dbReference type="PANTHER" id="PTHR32089">
    <property type="entry name" value="METHYL-ACCEPTING CHEMOTAXIS PROTEIN MCPB"/>
    <property type="match status" value="1"/>
</dbReference>
<feature type="domain" description="Methyl-accepting transducer" evidence="3">
    <location>
        <begin position="251"/>
        <end position="415"/>
    </location>
</feature>
<evidence type="ECO:0000313" key="5">
    <source>
        <dbReference type="Proteomes" id="UP000001968"/>
    </source>
</evidence>
<dbReference type="InterPro" id="IPR004089">
    <property type="entry name" value="MCPsignal_dom"/>
</dbReference>
<dbReference type="Proteomes" id="UP000001968">
    <property type="component" value="Chromosome"/>
</dbReference>
<dbReference type="HOGENOM" id="CLU_043276_1_0_9"/>